<proteinExistence type="predicted"/>
<gene>
    <name evidence="1" type="ORF">DSO57_1019590</name>
</gene>
<name>A0ACC2SGW6_9FUNG</name>
<evidence type="ECO:0000313" key="1">
    <source>
        <dbReference type="EMBL" id="KAJ9061543.1"/>
    </source>
</evidence>
<reference evidence="1" key="1">
    <citation type="submission" date="2022-04" db="EMBL/GenBank/DDBJ databases">
        <title>Genome of the entomopathogenic fungus Entomophthora muscae.</title>
        <authorList>
            <person name="Elya C."/>
            <person name="Lovett B.R."/>
            <person name="Lee E."/>
            <person name="Macias A.M."/>
            <person name="Hajek A.E."/>
            <person name="De Bivort B.L."/>
            <person name="Kasson M.T."/>
            <person name="De Fine Licht H.H."/>
            <person name="Stajich J.E."/>
        </authorList>
    </citation>
    <scope>NUCLEOTIDE SEQUENCE</scope>
    <source>
        <strain evidence="1">Berkeley</strain>
    </source>
</reference>
<protein>
    <submittedName>
        <fullName evidence="1">Uncharacterized protein</fullName>
    </submittedName>
</protein>
<comment type="caution">
    <text evidence="1">The sequence shown here is derived from an EMBL/GenBank/DDBJ whole genome shotgun (WGS) entry which is preliminary data.</text>
</comment>
<dbReference type="Proteomes" id="UP001165960">
    <property type="component" value="Unassembled WGS sequence"/>
</dbReference>
<organism evidence="1 2">
    <name type="scientific">Entomophthora muscae</name>
    <dbReference type="NCBI Taxonomy" id="34485"/>
    <lineage>
        <taxon>Eukaryota</taxon>
        <taxon>Fungi</taxon>
        <taxon>Fungi incertae sedis</taxon>
        <taxon>Zoopagomycota</taxon>
        <taxon>Entomophthoromycotina</taxon>
        <taxon>Entomophthoromycetes</taxon>
        <taxon>Entomophthorales</taxon>
        <taxon>Entomophthoraceae</taxon>
        <taxon>Entomophthora</taxon>
    </lineage>
</organism>
<dbReference type="EMBL" id="QTSX02005059">
    <property type="protein sequence ID" value="KAJ9061543.1"/>
    <property type="molecule type" value="Genomic_DNA"/>
</dbReference>
<sequence length="121" mass="12874">MKYAVLLSSFLAVGASLSTSRQKQKVLDQFRYPNGVRPKVSQSHGSNIHAVSPGGMVDFKIISSQPAKNVSHLVDACQIAGGLLENAIKFKNPIKVRVTHGDSEGGCLDGDVGIGKIFNSH</sequence>
<evidence type="ECO:0000313" key="2">
    <source>
        <dbReference type="Proteomes" id="UP001165960"/>
    </source>
</evidence>
<accession>A0ACC2SGW6</accession>
<keyword evidence="2" id="KW-1185">Reference proteome</keyword>